<gene>
    <name evidence="4" type="ORF">DBV15_04028</name>
</gene>
<evidence type="ECO:0000259" key="2">
    <source>
        <dbReference type="Pfam" id="PF24507"/>
    </source>
</evidence>
<organism evidence="4 5">
    <name type="scientific">Temnothorax longispinosus</name>
    <dbReference type="NCBI Taxonomy" id="300112"/>
    <lineage>
        <taxon>Eukaryota</taxon>
        <taxon>Metazoa</taxon>
        <taxon>Ecdysozoa</taxon>
        <taxon>Arthropoda</taxon>
        <taxon>Hexapoda</taxon>
        <taxon>Insecta</taxon>
        <taxon>Pterygota</taxon>
        <taxon>Neoptera</taxon>
        <taxon>Endopterygota</taxon>
        <taxon>Hymenoptera</taxon>
        <taxon>Apocrita</taxon>
        <taxon>Aculeata</taxon>
        <taxon>Formicoidea</taxon>
        <taxon>Formicidae</taxon>
        <taxon>Myrmicinae</taxon>
        <taxon>Temnothorax</taxon>
    </lineage>
</organism>
<dbReference type="GO" id="GO:0031514">
    <property type="term" value="C:motile cilium"/>
    <property type="evidence" value="ECO:0007669"/>
    <property type="project" value="UniProtKB-SubCell"/>
</dbReference>
<evidence type="ECO:0000313" key="4">
    <source>
        <dbReference type="EMBL" id="TGZ46630.1"/>
    </source>
</evidence>
<proteinExistence type="predicted"/>
<feature type="domain" description="CFAP65-like ninth Ig-like" evidence="3">
    <location>
        <begin position="629"/>
        <end position="767"/>
    </location>
</feature>
<evidence type="ECO:0000313" key="5">
    <source>
        <dbReference type="Proteomes" id="UP000310200"/>
    </source>
</evidence>
<dbReference type="Pfam" id="PF24816">
    <property type="entry name" value="Ig_CFAP65__9th"/>
    <property type="match status" value="1"/>
</dbReference>
<keyword evidence="5" id="KW-1185">Reference proteome</keyword>
<dbReference type="PANTHER" id="PTHR46127">
    <property type="entry name" value="CILIA- AND FLAGELLA-ASSOCIATED PROTEIN 65"/>
    <property type="match status" value="1"/>
</dbReference>
<evidence type="ECO:0000259" key="3">
    <source>
        <dbReference type="Pfam" id="PF24816"/>
    </source>
</evidence>
<feature type="domain" description="CFAP65 fourth Ig-like" evidence="2">
    <location>
        <begin position="11"/>
        <end position="135"/>
    </location>
</feature>
<feature type="domain" description="CFAP65 tenth Ig-like" evidence="1">
    <location>
        <begin position="794"/>
        <end position="888"/>
    </location>
</feature>
<dbReference type="STRING" id="300112.A0A4S2KC42"/>
<protein>
    <recommendedName>
        <fullName evidence="6">Coiled-coil domain-containing protein 108</fullName>
    </recommendedName>
</protein>
<dbReference type="Pfam" id="PF24291">
    <property type="entry name" value="Ig_CFAP65"/>
    <property type="match status" value="1"/>
</dbReference>
<dbReference type="Gene3D" id="2.60.40.10">
    <property type="entry name" value="Immunoglobulins"/>
    <property type="match status" value="3"/>
</dbReference>
<dbReference type="InterPro" id="IPR056305">
    <property type="entry name" value="Ig_CFAP65_10th"/>
</dbReference>
<evidence type="ECO:0000259" key="1">
    <source>
        <dbReference type="Pfam" id="PF24291"/>
    </source>
</evidence>
<dbReference type="AlphaFoldDB" id="A0A4S2KC42"/>
<dbReference type="PANTHER" id="PTHR46127:SF1">
    <property type="entry name" value="CILIA- AND FLAGELLA-ASSOCIATED PROTEIN 65"/>
    <property type="match status" value="1"/>
</dbReference>
<evidence type="ECO:0008006" key="6">
    <source>
        <dbReference type="Google" id="ProtNLM"/>
    </source>
</evidence>
<comment type="caution">
    <text evidence="4">The sequence shown here is derived from an EMBL/GenBank/DDBJ whole genome shotgun (WGS) entry which is preliminary data.</text>
</comment>
<dbReference type="Proteomes" id="UP000310200">
    <property type="component" value="Unassembled WGS sequence"/>
</dbReference>
<dbReference type="InterPro" id="IPR052614">
    <property type="entry name" value="CFAP65"/>
</dbReference>
<dbReference type="InterPro" id="IPR058536">
    <property type="entry name" value="Ig_CFAP65_4th"/>
</dbReference>
<name>A0A4S2KC42_9HYME</name>
<dbReference type="GO" id="GO:0005737">
    <property type="term" value="C:cytoplasm"/>
    <property type="evidence" value="ECO:0007669"/>
    <property type="project" value="UniProtKB-SubCell"/>
</dbReference>
<dbReference type="Pfam" id="PF24507">
    <property type="entry name" value="Ig_CFAP65_4th"/>
    <property type="match status" value="1"/>
</dbReference>
<dbReference type="InterPro" id="IPR013783">
    <property type="entry name" value="Ig-like_fold"/>
</dbReference>
<sequence>MRCEANRKIYVEFGEVETGATAVKWLEIVNESCVRPLISSSATRLVMMCTCENREAKKRIRLVNDSKATATFMFDVDPLRRPFEVNPQHGYIEPHSRKCVTITFAPREDGIYACHFPCLILNHKPIIIELYGYCCTALRKTTTQSQFNYPSRLKNGFEGYTSDTVVATQDLPTVSSSKNCIDFGQAEVEEENAARKIPETLCLTNHSQSDVLIKWDQDVEGIFSITPAVAKIPASQTALFEVAFSPNRGSSFFTRDLVGDVFVEQQKDRSRKETLEFPTIMSVRLIGHSFPVCSDGWIPQYEIPHVVKMPPCIPSSPTYATFLIRKYGHLPLMYHFVPPASSHFVVKPMMGIIHQDYQIIVVGMLPGTDDERVYMERWAIRFNGNTKSECFIDFQGYTEYANVNFSDRNIMCFAPTFPGCQSQQQFCMRNITRHTIQYEFINVVPELQMRNGNGKICSNGTVIHEWLFCPAILGDYEFDINCVLVVLRDGTPVGPSVCVTLHVTGRCEFGFLVSAPDELNFGIQAYKDTRELSFHVFNSSPVNIYYKMMCSHCDWPIGNIEHDVKIHPIADTVFAGKDKIITVSITPTATGCYEFFVQYFVRMSSDTDTLIPSQKPTNICKVCCLCILPTLKVTDLQCYGPYPDVSKVFLWKLMKMNTLNMLLRDLQPEMSQTLHINFPVMVLQKSPVTVKLLLTNAAAVIASWNIKRVQLCSCRPIAKTQGFKFQRAKYDCLHRKVCSVQPKTGNLKPGEEAWITLELRYILLGKTEAKWDLDLGDNRHIFFIIMIECLSDSDNKLHFLYGTHFKFQPVFFGEKDPIYQVCWVHNGTNHSIPFSISLKAMREINQEYCYKVFSCAIPHVIANPHTSVPILLKFQPRQFGIFKGKLRLTLGDEEEELTVVGESSLPHKPTIREYVPCERNFEDDENIPVYFSTDCINISHIATHSHVVKMVMMHNNLVQDVLAYEWKRREISEIIHVEIFPRKGLIKPMSVKSFRVTIYTKGYPCIIDIDIPCEFINASQRRVYQRSVYIHEGLSQELEGQFTITEKGISVPELPVKIELEKPQPFYKIITIQCSVYSMEDKFLKVSLMKELTSAPPKGICLEEENEKIMTFGKEDISRSSFIIEGLLW</sequence>
<dbReference type="InterPro" id="IPR056344">
    <property type="entry name" value="Ig_CFAP65-like_9th"/>
</dbReference>
<reference evidence="4 5" key="1">
    <citation type="journal article" date="2019" name="Philos. Trans. R. Soc. Lond., B, Biol. Sci.">
        <title>Ant behaviour and brain gene expression of defending hosts depend on the ecological success of the intruding social parasite.</title>
        <authorList>
            <person name="Kaur R."/>
            <person name="Stoldt M."/>
            <person name="Jongepier E."/>
            <person name="Feldmeyer B."/>
            <person name="Menzel F."/>
            <person name="Bornberg-Bauer E."/>
            <person name="Foitzik S."/>
        </authorList>
    </citation>
    <scope>NUCLEOTIDE SEQUENCE [LARGE SCALE GENOMIC DNA]</scope>
    <source>
        <tissue evidence="4">Whole body</tissue>
    </source>
</reference>
<accession>A0A4S2KC42</accession>
<dbReference type="EMBL" id="QBLH01002847">
    <property type="protein sequence ID" value="TGZ46630.1"/>
    <property type="molecule type" value="Genomic_DNA"/>
</dbReference>